<dbReference type="Proteomes" id="UP000092993">
    <property type="component" value="Unassembled WGS sequence"/>
</dbReference>
<keyword evidence="1" id="KW-0560">Oxidoreductase</keyword>
<protein>
    <submittedName>
        <fullName evidence="3">Zinc-type alcohol dehydrogenase-like protein PB24D3.08c</fullName>
    </submittedName>
</protein>
<feature type="domain" description="Oxidoreductase N-terminal" evidence="2">
    <location>
        <begin position="13"/>
        <end position="116"/>
    </location>
</feature>
<dbReference type="SUPFAM" id="SSF50129">
    <property type="entry name" value="GroES-like"/>
    <property type="match status" value="1"/>
</dbReference>
<dbReference type="Pfam" id="PF16884">
    <property type="entry name" value="ADH_N_2"/>
    <property type="match status" value="1"/>
</dbReference>
<dbReference type="PANTHER" id="PTHR43205:SF7">
    <property type="entry name" value="PROSTAGLANDIN REDUCTASE 1"/>
    <property type="match status" value="1"/>
</dbReference>
<dbReference type="CDD" id="cd05288">
    <property type="entry name" value="PGDH"/>
    <property type="match status" value="1"/>
</dbReference>
<organism evidence="3 4">
    <name type="scientific">Grifola frondosa</name>
    <name type="common">Maitake</name>
    <name type="synonym">Polyporus frondosus</name>
    <dbReference type="NCBI Taxonomy" id="5627"/>
    <lineage>
        <taxon>Eukaryota</taxon>
        <taxon>Fungi</taxon>
        <taxon>Dikarya</taxon>
        <taxon>Basidiomycota</taxon>
        <taxon>Agaricomycotina</taxon>
        <taxon>Agaricomycetes</taxon>
        <taxon>Polyporales</taxon>
        <taxon>Grifolaceae</taxon>
        <taxon>Grifola</taxon>
    </lineage>
</organism>
<dbReference type="InterPro" id="IPR045010">
    <property type="entry name" value="MDR_fam"/>
</dbReference>
<gene>
    <name evidence="3" type="ORF">A0H81_02170</name>
</gene>
<dbReference type="PANTHER" id="PTHR43205">
    <property type="entry name" value="PROSTAGLANDIN REDUCTASE"/>
    <property type="match status" value="1"/>
</dbReference>
<dbReference type="STRING" id="5627.A0A1C7MLQ9"/>
<dbReference type="AlphaFoldDB" id="A0A1C7MLQ9"/>
<dbReference type="Gene3D" id="3.40.50.720">
    <property type="entry name" value="NAD(P)-binding Rossmann-like Domain"/>
    <property type="match status" value="2"/>
</dbReference>
<dbReference type="Gene3D" id="3.90.180.10">
    <property type="entry name" value="Medium-chain alcohol dehydrogenases, catalytic domain"/>
    <property type="match status" value="2"/>
</dbReference>
<evidence type="ECO:0000313" key="4">
    <source>
        <dbReference type="Proteomes" id="UP000092993"/>
    </source>
</evidence>
<name>A0A1C7MLQ9_GRIFR</name>
<dbReference type="OrthoDB" id="809632at2759"/>
<evidence type="ECO:0000256" key="1">
    <source>
        <dbReference type="ARBA" id="ARBA00023002"/>
    </source>
</evidence>
<sequence>MSPVTNARVLFNEIPTGYPGPSTTIYDTSLKIDLENVPLEGGFLVKILVLSMDPYVRGRMRDPSDGNKGPPAFTLGEPMSNYGVGVILRSESQAFKHGDHLYGQFPFQQYYVGKTATEFQILKNEVNLPWSAYVGVCGMPGQTAYHGWKEFAHPKKGDVVFVTAGSGPVGATVIQLAKAEGLKVIASASTDAKVACYWDNVGGETLEAALDGAAVGARFIECGMMSIYNRASYHIKNLVLIFAKQLHISGFIVSSLHHKYLEQFYREIPPKVASGEIKYKEDVKRGLEKTNEALIDAQFGRIHGKSVIIVAEE</sequence>
<dbReference type="GO" id="GO:0016628">
    <property type="term" value="F:oxidoreductase activity, acting on the CH-CH group of donors, NAD or NADP as acceptor"/>
    <property type="evidence" value="ECO:0007669"/>
    <property type="project" value="InterPro"/>
</dbReference>
<accession>A0A1C7MLQ9</accession>
<dbReference type="SUPFAM" id="SSF51735">
    <property type="entry name" value="NAD(P)-binding Rossmann-fold domains"/>
    <property type="match status" value="1"/>
</dbReference>
<comment type="caution">
    <text evidence="3">The sequence shown here is derived from an EMBL/GenBank/DDBJ whole genome shotgun (WGS) entry which is preliminary data.</text>
</comment>
<reference evidence="3 4" key="1">
    <citation type="submission" date="2016-03" db="EMBL/GenBank/DDBJ databases">
        <title>Whole genome sequencing of Grifola frondosa 9006-11.</title>
        <authorList>
            <person name="Min B."/>
            <person name="Park H."/>
            <person name="Kim J.-G."/>
            <person name="Cho H."/>
            <person name="Oh Y.-L."/>
            <person name="Kong W.-S."/>
            <person name="Choi I.-G."/>
        </authorList>
    </citation>
    <scope>NUCLEOTIDE SEQUENCE [LARGE SCALE GENOMIC DNA]</scope>
    <source>
        <strain evidence="3 4">9006-11</strain>
    </source>
</reference>
<dbReference type="InterPro" id="IPR011032">
    <property type="entry name" value="GroES-like_sf"/>
</dbReference>
<evidence type="ECO:0000313" key="3">
    <source>
        <dbReference type="EMBL" id="OBZ77792.1"/>
    </source>
</evidence>
<evidence type="ECO:0000259" key="2">
    <source>
        <dbReference type="Pfam" id="PF16884"/>
    </source>
</evidence>
<dbReference type="InterPro" id="IPR036291">
    <property type="entry name" value="NAD(P)-bd_dom_sf"/>
</dbReference>
<keyword evidence="4" id="KW-1185">Reference proteome</keyword>
<dbReference type="OMA" id="VRNTWMS"/>
<dbReference type="InterPro" id="IPR041694">
    <property type="entry name" value="ADH_N_2"/>
</dbReference>
<proteinExistence type="predicted"/>
<dbReference type="EMBL" id="LUGG01000002">
    <property type="protein sequence ID" value="OBZ77792.1"/>
    <property type="molecule type" value="Genomic_DNA"/>
</dbReference>